<evidence type="ECO:0000313" key="1">
    <source>
        <dbReference type="EMBL" id="KAI5670885.1"/>
    </source>
</evidence>
<accession>A0ACC0BE37</accession>
<gene>
    <name evidence="1" type="ORF">M9H77_11249</name>
</gene>
<organism evidence="1 2">
    <name type="scientific">Catharanthus roseus</name>
    <name type="common">Madagascar periwinkle</name>
    <name type="synonym">Vinca rosea</name>
    <dbReference type="NCBI Taxonomy" id="4058"/>
    <lineage>
        <taxon>Eukaryota</taxon>
        <taxon>Viridiplantae</taxon>
        <taxon>Streptophyta</taxon>
        <taxon>Embryophyta</taxon>
        <taxon>Tracheophyta</taxon>
        <taxon>Spermatophyta</taxon>
        <taxon>Magnoliopsida</taxon>
        <taxon>eudicotyledons</taxon>
        <taxon>Gunneridae</taxon>
        <taxon>Pentapetalae</taxon>
        <taxon>asterids</taxon>
        <taxon>lamiids</taxon>
        <taxon>Gentianales</taxon>
        <taxon>Apocynaceae</taxon>
        <taxon>Rauvolfioideae</taxon>
        <taxon>Vinceae</taxon>
        <taxon>Catharanthinae</taxon>
        <taxon>Catharanthus</taxon>
    </lineage>
</organism>
<dbReference type="Proteomes" id="UP001060085">
    <property type="component" value="Linkage Group LG03"/>
</dbReference>
<dbReference type="EMBL" id="CM044703">
    <property type="protein sequence ID" value="KAI5670885.1"/>
    <property type="molecule type" value="Genomic_DNA"/>
</dbReference>
<proteinExistence type="predicted"/>
<evidence type="ECO:0000313" key="2">
    <source>
        <dbReference type="Proteomes" id="UP001060085"/>
    </source>
</evidence>
<comment type="caution">
    <text evidence="1">The sequence shown here is derived from an EMBL/GenBank/DDBJ whole genome shotgun (WGS) entry which is preliminary data.</text>
</comment>
<reference evidence="2" key="1">
    <citation type="journal article" date="2023" name="Nat. Plants">
        <title>Single-cell RNA sequencing provides a high-resolution roadmap for understanding the multicellular compartmentation of specialized metabolism.</title>
        <authorList>
            <person name="Sun S."/>
            <person name="Shen X."/>
            <person name="Li Y."/>
            <person name="Li Y."/>
            <person name="Wang S."/>
            <person name="Li R."/>
            <person name="Zhang H."/>
            <person name="Shen G."/>
            <person name="Guo B."/>
            <person name="Wei J."/>
            <person name="Xu J."/>
            <person name="St-Pierre B."/>
            <person name="Chen S."/>
            <person name="Sun C."/>
        </authorList>
    </citation>
    <scope>NUCLEOTIDE SEQUENCE [LARGE SCALE GENOMIC DNA]</scope>
</reference>
<protein>
    <submittedName>
        <fullName evidence="1">Uncharacterized protein</fullName>
    </submittedName>
</protein>
<sequence>MVRGSKKRAHPTAASTPSRTSPSSAVSTLVETSTPPAAASIPLVATSTPPGLRRPRLLLLRIHLLRGCHRGLPLHYQHVHGHLSLYSPLHPRVFNMQSGCAKAIIEIMNAHFVEAHPSFGKVQNRIKHMWYTDFGVTCHLGRLAETGLITIQGLDVRDGRGLCTVGIVCPTASAEGIVGRYTIQPVLGEELKANAECLHIETGSSTLTNERLMLEAADGNNKGHVYVFRRGGSNNSSSVPSVSSAQEKFVGFMTSFASQYGVQLDSIPTLFPPFPSPDDNSTSQPLTSPPSSSPPPPLPLPPHPPA</sequence>
<keyword evidence="2" id="KW-1185">Reference proteome</keyword>
<name>A0ACC0BE37_CATRO</name>